<evidence type="ECO:0000256" key="8">
    <source>
        <dbReference type="ARBA" id="ARBA00023136"/>
    </source>
</evidence>
<evidence type="ECO:0000256" key="1">
    <source>
        <dbReference type="ARBA" id="ARBA00004651"/>
    </source>
</evidence>
<keyword evidence="10 13" id="KW-0675">Receptor</keyword>
<dbReference type="AlphaFoldDB" id="A0A8J1IPQ4"/>
<dbReference type="GO" id="GO:0005886">
    <property type="term" value="C:plasma membrane"/>
    <property type="evidence" value="ECO:0007669"/>
    <property type="project" value="UniProtKB-SubCell"/>
</dbReference>
<protein>
    <submittedName>
        <fullName evidence="17">Olfactory receptor 154-like</fullName>
    </submittedName>
</protein>
<evidence type="ECO:0000256" key="11">
    <source>
        <dbReference type="ARBA" id="ARBA00023180"/>
    </source>
</evidence>
<keyword evidence="16" id="KW-1185">Reference proteome</keyword>
<sequence>MTWSCGKECTKSYYYPDMDRQNETIVTEFFLLGFHNVHGINILLSSVFLVIYMATVAGNFTIFFLISSSQSLKSPMYFFLRHLSLVDICLATNIVPNMLYIIIKEGGTVSFVGCITQLYLFGVFAVTECLLLTVMSYDRYLAIGYALQYASVMNPRLCAHLTCCSWAVGFSLTMITVGMVWELRFCGPNVIDHFFCDLVPLLALSCSDISSVTVSNFIIATPVTLFPFAFILMSYVRIFLTVLNISSSTGRQKAFSTCSSHLIVVCVYFGTLIAQYVAPSKSHSVDLKKILSLLYTVFTPLSNPVIYSMRNQEIMKVLIFYFCNNTLRLKVQYLAIKNKKIRITINLKLHNQSVFQSEKRHKGKAKTLQIFTKASSFYGILENISQFPSYIFSNLQLGMLAAIWLIGSQLLFEEKAGI</sequence>
<evidence type="ECO:0000256" key="2">
    <source>
        <dbReference type="ARBA" id="ARBA00022475"/>
    </source>
</evidence>
<evidence type="ECO:0000313" key="16">
    <source>
        <dbReference type="Proteomes" id="UP000008143"/>
    </source>
</evidence>
<reference evidence="17" key="1">
    <citation type="submission" date="2025-08" db="UniProtKB">
        <authorList>
            <consortium name="RefSeq"/>
        </authorList>
    </citation>
    <scope>IDENTIFICATION</scope>
    <source>
        <strain evidence="17">Nigerian</strain>
        <tissue evidence="17">Liver and blood</tissue>
    </source>
</reference>
<keyword evidence="5" id="KW-0552">Olfaction</keyword>
<feature type="transmembrane region" description="Helical" evidence="14">
    <location>
        <begin position="109"/>
        <end position="137"/>
    </location>
</feature>
<evidence type="ECO:0000313" key="18">
    <source>
        <dbReference type="Xenbase" id="XB-GENE-29092043"/>
    </source>
</evidence>
<organism evidence="16 17">
    <name type="scientific">Xenopus tropicalis</name>
    <name type="common">Western clawed frog</name>
    <name type="synonym">Silurana tropicalis</name>
    <dbReference type="NCBI Taxonomy" id="8364"/>
    <lineage>
        <taxon>Eukaryota</taxon>
        <taxon>Metazoa</taxon>
        <taxon>Chordata</taxon>
        <taxon>Craniata</taxon>
        <taxon>Vertebrata</taxon>
        <taxon>Euteleostomi</taxon>
        <taxon>Amphibia</taxon>
        <taxon>Batrachia</taxon>
        <taxon>Anura</taxon>
        <taxon>Pipoidea</taxon>
        <taxon>Pipidae</taxon>
        <taxon>Xenopodinae</taxon>
        <taxon>Xenopus</taxon>
        <taxon>Silurana</taxon>
    </lineage>
</organism>
<dbReference type="Proteomes" id="UP000008143">
    <property type="component" value="Chromosome 8"/>
</dbReference>
<dbReference type="PANTHER" id="PTHR24242:SF394">
    <property type="entry name" value="OLFACTORY RECEPTOR 154-LIKE"/>
    <property type="match status" value="1"/>
</dbReference>
<dbReference type="GO" id="GO:0004930">
    <property type="term" value="F:G protein-coupled receptor activity"/>
    <property type="evidence" value="ECO:0007669"/>
    <property type="project" value="UniProtKB-KW"/>
</dbReference>
<feature type="transmembrane region" description="Helical" evidence="14">
    <location>
        <begin position="42"/>
        <end position="66"/>
    </location>
</feature>
<dbReference type="PANTHER" id="PTHR24242">
    <property type="entry name" value="G-PROTEIN COUPLED RECEPTOR"/>
    <property type="match status" value="1"/>
</dbReference>
<keyword evidence="4 13" id="KW-0812">Transmembrane</keyword>
<evidence type="ECO:0000259" key="15">
    <source>
        <dbReference type="PROSITE" id="PS50262"/>
    </source>
</evidence>
<dbReference type="CDD" id="cd15911">
    <property type="entry name" value="7tmA_OR11A-like"/>
    <property type="match status" value="1"/>
</dbReference>
<dbReference type="PROSITE" id="PS00237">
    <property type="entry name" value="G_PROTEIN_RECEP_F1_1"/>
    <property type="match status" value="1"/>
</dbReference>
<evidence type="ECO:0000256" key="9">
    <source>
        <dbReference type="ARBA" id="ARBA00023157"/>
    </source>
</evidence>
<gene>
    <name evidence="18" type="primary">or16r1</name>
    <name evidence="17" type="synonym">LOC116406800</name>
</gene>
<proteinExistence type="inferred from homology"/>
<comment type="similarity">
    <text evidence="13">Belongs to the G-protein coupled receptor 1 family.</text>
</comment>
<dbReference type="AGR" id="Xenbase:XB-GENE-29092043"/>
<accession>A0A8J1IPQ4</accession>
<dbReference type="InterPro" id="IPR017452">
    <property type="entry name" value="GPCR_Rhodpsn_7TM"/>
</dbReference>
<keyword evidence="9" id="KW-1015">Disulfide bond</keyword>
<feature type="transmembrane region" description="Helical" evidence="14">
    <location>
        <begin position="390"/>
        <end position="412"/>
    </location>
</feature>
<dbReference type="FunFam" id="1.20.1070.10:FF:000010">
    <property type="entry name" value="Olfactory receptor"/>
    <property type="match status" value="1"/>
</dbReference>
<evidence type="ECO:0000256" key="3">
    <source>
        <dbReference type="ARBA" id="ARBA00022606"/>
    </source>
</evidence>
<dbReference type="PROSITE" id="PS50262">
    <property type="entry name" value="G_PROTEIN_RECEP_F1_2"/>
    <property type="match status" value="1"/>
</dbReference>
<dbReference type="Xenbase" id="XB-GENE-29092043">
    <property type="gene designation" value="or16r1"/>
</dbReference>
<name>A0A8J1IPQ4_XENTR</name>
<feature type="transmembrane region" description="Helical" evidence="14">
    <location>
        <begin position="217"/>
        <end position="240"/>
    </location>
</feature>
<feature type="transmembrane region" description="Helical" evidence="14">
    <location>
        <begin position="261"/>
        <end position="278"/>
    </location>
</feature>
<evidence type="ECO:0000313" key="17">
    <source>
        <dbReference type="RefSeq" id="XP_031747574.1"/>
    </source>
</evidence>
<dbReference type="PRINTS" id="PR00245">
    <property type="entry name" value="OLFACTORYR"/>
</dbReference>
<keyword evidence="6 14" id="KW-1133">Transmembrane helix</keyword>
<keyword evidence="3" id="KW-0716">Sensory transduction</keyword>
<keyword evidence="7 13" id="KW-0297">G-protein coupled receptor</keyword>
<keyword evidence="2" id="KW-1003">Cell membrane</keyword>
<dbReference type="KEGG" id="xtr:116406800"/>
<dbReference type="Pfam" id="PF13853">
    <property type="entry name" value="7tm_4"/>
    <property type="match status" value="1"/>
</dbReference>
<keyword evidence="11" id="KW-0325">Glycoprotein</keyword>
<feature type="transmembrane region" description="Helical" evidence="14">
    <location>
        <begin position="78"/>
        <end position="103"/>
    </location>
</feature>
<comment type="subcellular location">
    <subcellularLocation>
        <location evidence="1">Cell membrane</location>
        <topology evidence="1">Multi-pass membrane protein</topology>
    </subcellularLocation>
</comment>
<dbReference type="RefSeq" id="XP_031747574.1">
    <property type="nucleotide sequence ID" value="XM_031891714.1"/>
</dbReference>
<keyword evidence="12 13" id="KW-0807">Transducer</keyword>
<evidence type="ECO:0000256" key="6">
    <source>
        <dbReference type="ARBA" id="ARBA00022989"/>
    </source>
</evidence>
<feature type="domain" description="G-protein coupled receptors family 1 profile" evidence="15">
    <location>
        <begin position="58"/>
        <end position="307"/>
    </location>
</feature>
<evidence type="ECO:0000256" key="14">
    <source>
        <dbReference type="SAM" id="Phobius"/>
    </source>
</evidence>
<dbReference type="InterPro" id="IPR000725">
    <property type="entry name" value="Olfact_rcpt"/>
</dbReference>
<dbReference type="GO" id="GO:0004984">
    <property type="term" value="F:olfactory receptor activity"/>
    <property type="evidence" value="ECO:0007669"/>
    <property type="project" value="InterPro"/>
</dbReference>
<evidence type="ECO:0000256" key="10">
    <source>
        <dbReference type="ARBA" id="ARBA00023170"/>
    </source>
</evidence>
<evidence type="ECO:0000256" key="5">
    <source>
        <dbReference type="ARBA" id="ARBA00022725"/>
    </source>
</evidence>
<feature type="transmembrane region" description="Helical" evidence="14">
    <location>
        <begin position="290"/>
        <end position="309"/>
    </location>
</feature>
<evidence type="ECO:0000256" key="4">
    <source>
        <dbReference type="ARBA" id="ARBA00022692"/>
    </source>
</evidence>
<keyword evidence="8 14" id="KW-0472">Membrane</keyword>
<dbReference type="SUPFAM" id="SSF81321">
    <property type="entry name" value="Family A G protein-coupled receptor-like"/>
    <property type="match status" value="1"/>
</dbReference>
<dbReference type="Gene3D" id="1.20.1070.10">
    <property type="entry name" value="Rhodopsin 7-helix transmembrane proteins"/>
    <property type="match status" value="1"/>
</dbReference>
<dbReference type="OrthoDB" id="5967130at2759"/>
<dbReference type="InterPro" id="IPR000276">
    <property type="entry name" value="GPCR_Rhodpsn"/>
</dbReference>
<dbReference type="PRINTS" id="PR00237">
    <property type="entry name" value="GPCRRHODOPSN"/>
</dbReference>
<dbReference type="OMA" id="MRNQEIM"/>
<evidence type="ECO:0000256" key="7">
    <source>
        <dbReference type="ARBA" id="ARBA00023040"/>
    </source>
</evidence>
<evidence type="ECO:0000256" key="12">
    <source>
        <dbReference type="ARBA" id="ARBA00023224"/>
    </source>
</evidence>
<evidence type="ECO:0000256" key="13">
    <source>
        <dbReference type="RuleBase" id="RU000688"/>
    </source>
</evidence>
<feature type="transmembrane region" description="Helical" evidence="14">
    <location>
        <begin position="157"/>
        <end position="181"/>
    </location>
</feature>
<dbReference type="InterPro" id="IPR050939">
    <property type="entry name" value="Olfactory_GPCR1"/>
</dbReference>